<sequence length="25" mass="3258">MLSWNFTDQKHHFFRQIERLIFCLF</sequence>
<organism evidence="1">
    <name type="scientific">Anguilla anguilla</name>
    <name type="common">European freshwater eel</name>
    <name type="synonym">Muraena anguilla</name>
    <dbReference type="NCBI Taxonomy" id="7936"/>
    <lineage>
        <taxon>Eukaryota</taxon>
        <taxon>Metazoa</taxon>
        <taxon>Chordata</taxon>
        <taxon>Craniata</taxon>
        <taxon>Vertebrata</taxon>
        <taxon>Euteleostomi</taxon>
        <taxon>Actinopterygii</taxon>
        <taxon>Neopterygii</taxon>
        <taxon>Teleostei</taxon>
        <taxon>Anguilliformes</taxon>
        <taxon>Anguillidae</taxon>
        <taxon>Anguilla</taxon>
    </lineage>
</organism>
<protein>
    <submittedName>
        <fullName evidence="1">Uncharacterized protein</fullName>
    </submittedName>
</protein>
<evidence type="ECO:0000313" key="1">
    <source>
        <dbReference type="EMBL" id="JAH25426.1"/>
    </source>
</evidence>
<name>A0A0E9R8F3_ANGAN</name>
<dbReference type="EMBL" id="GBXM01083151">
    <property type="protein sequence ID" value="JAH25426.1"/>
    <property type="molecule type" value="Transcribed_RNA"/>
</dbReference>
<proteinExistence type="predicted"/>
<reference evidence="1" key="1">
    <citation type="submission" date="2014-11" db="EMBL/GenBank/DDBJ databases">
        <authorList>
            <person name="Amaro Gonzalez C."/>
        </authorList>
    </citation>
    <scope>NUCLEOTIDE SEQUENCE</scope>
</reference>
<dbReference type="AlphaFoldDB" id="A0A0E9R8F3"/>
<accession>A0A0E9R8F3</accession>
<reference evidence="1" key="2">
    <citation type="journal article" date="2015" name="Fish Shellfish Immunol.">
        <title>Early steps in the European eel (Anguilla anguilla)-Vibrio vulnificus interaction in the gills: Role of the RtxA13 toxin.</title>
        <authorList>
            <person name="Callol A."/>
            <person name="Pajuelo D."/>
            <person name="Ebbesson L."/>
            <person name="Teles M."/>
            <person name="MacKenzie S."/>
            <person name="Amaro C."/>
        </authorList>
    </citation>
    <scope>NUCLEOTIDE SEQUENCE</scope>
</reference>